<proteinExistence type="predicted"/>
<name>A0A0A9F8H2_ARUDO</name>
<sequence length="19" mass="2354">MGRNLMWLQSEQLMRMELS</sequence>
<protein>
    <submittedName>
        <fullName evidence="1">Uncharacterized protein</fullName>
    </submittedName>
</protein>
<reference evidence="1" key="2">
    <citation type="journal article" date="2015" name="Data Brief">
        <title>Shoot transcriptome of the giant reed, Arundo donax.</title>
        <authorList>
            <person name="Barrero R.A."/>
            <person name="Guerrero F.D."/>
            <person name="Moolhuijzen P."/>
            <person name="Goolsby J.A."/>
            <person name="Tidwell J."/>
            <person name="Bellgard S.E."/>
            <person name="Bellgard M.I."/>
        </authorList>
    </citation>
    <scope>NUCLEOTIDE SEQUENCE</scope>
    <source>
        <tissue evidence="1">Shoot tissue taken approximately 20 cm above the soil surface</tissue>
    </source>
</reference>
<dbReference type="AlphaFoldDB" id="A0A0A9F8H2"/>
<evidence type="ECO:0000313" key="1">
    <source>
        <dbReference type="EMBL" id="JAE07514.1"/>
    </source>
</evidence>
<organism evidence="1">
    <name type="scientific">Arundo donax</name>
    <name type="common">Giant reed</name>
    <name type="synonym">Donax arundinaceus</name>
    <dbReference type="NCBI Taxonomy" id="35708"/>
    <lineage>
        <taxon>Eukaryota</taxon>
        <taxon>Viridiplantae</taxon>
        <taxon>Streptophyta</taxon>
        <taxon>Embryophyta</taxon>
        <taxon>Tracheophyta</taxon>
        <taxon>Spermatophyta</taxon>
        <taxon>Magnoliopsida</taxon>
        <taxon>Liliopsida</taxon>
        <taxon>Poales</taxon>
        <taxon>Poaceae</taxon>
        <taxon>PACMAD clade</taxon>
        <taxon>Arundinoideae</taxon>
        <taxon>Arundineae</taxon>
        <taxon>Arundo</taxon>
    </lineage>
</organism>
<accession>A0A0A9F8H2</accession>
<dbReference type="EMBL" id="GBRH01190382">
    <property type="protein sequence ID" value="JAE07514.1"/>
    <property type="molecule type" value="Transcribed_RNA"/>
</dbReference>
<reference evidence="1" key="1">
    <citation type="submission" date="2014-09" db="EMBL/GenBank/DDBJ databases">
        <authorList>
            <person name="Magalhaes I.L.F."/>
            <person name="Oliveira U."/>
            <person name="Santos F.R."/>
            <person name="Vidigal T.H.D.A."/>
            <person name="Brescovit A.D."/>
            <person name="Santos A.J."/>
        </authorList>
    </citation>
    <scope>NUCLEOTIDE SEQUENCE</scope>
    <source>
        <tissue evidence="1">Shoot tissue taken approximately 20 cm above the soil surface</tissue>
    </source>
</reference>